<evidence type="ECO:0000313" key="2">
    <source>
        <dbReference type="EMBL" id="MEB3103685.1"/>
    </source>
</evidence>
<evidence type="ECO:0000259" key="1">
    <source>
        <dbReference type="Pfam" id="PF02627"/>
    </source>
</evidence>
<dbReference type="PANTHER" id="PTHR33570:SF2">
    <property type="entry name" value="CARBOXYMUCONOLACTONE DECARBOXYLASE-LIKE DOMAIN-CONTAINING PROTEIN"/>
    <property type="match status" value="1"/>
</dbReference>
<organism evidence="2 3">
    <name type="scientific">Ferviditalea candida</name>
    <dbReference type="NCBI Taxonomy" id="3108399"/>
    <lineage>
        <taxon>Bacteria</taxon>
        <taxon>Bacillati</taxon>
        <taxon>Bacillota</taxon>
        <taxon>Bacilli</taxon>
        <taxon>Bacillales</taxon>
        <taxon>Paenibacillaceae</taxon>
        <taxon>Ferviditalea</taxon>
    </lineage>
</organism>
<dbReference type="Pfam" id="PF02627">
    <property type="entry name" value="CMD"/>
    <property type="match status" value="1"/>
</dbReference>
<dbReference type="InterPro" id="IPR003779">
    <property type="entry name" value="CMD-like"/>
</dbReference>
<dbReference type="RefSeq" id="WP_371755813.1">
    <property type="nucleotide sequence ID" value="NZ_JAYJLD010000045.1"/>
</dbReference>
<name>A0ABU5ZMH7_9BACL</name>
<dbReference type="EMBL" id="JAYJLD010000045">
    <property type="protein sequence ID" value="MEB3103685.1"/>
    <property type="molecule type" value="Genomic_DNA"/>
</dbReference>
<comment type="caution">
    <text evidence="2">The sequence shown here is derived from an EMBL/GenBank/DDBJ whole genome shotgun (WGS) entry which is preliminary data.</text>
</comment>
<protein>
    <submittedName>
        <fullName evidence="2">Carboxymuconolactone decarboxylase family protein</fullName>
    </submittedName>
</protein>
<accession>A0ABU5ZMH7</accession>
<proteinExistence type="predicted"/>
<evidence type="ECO:0000313" key="3">
    <source>
        <dbReference type="Proteomes" id="UP001310386"/>
    </source>
</evidence>
<dbReference type="Proteomes" id="UP001310386">
    <property type="component" value="Unassembled WGS sequence"/>
</dbReference>
<keyword evidence="3" id="KW-1185">Reference proteome</keyword>
<sequence length="121" mass="13524">MSDNRHERGLARLAELDDEPGGEAFLARMGDLGTYIVDFAFGDIHCRDKLTVREREVIILSVLITLGGCEPQVKAHIRSLRAIGVSYEEIEEMILQTLPYAGTPRAVNAMKVLRDEQEAIQ</sequence>
<reference evidence="2" key="1">
    <citation type="submission" date="2023-12" db="EMBL/GenBank/DDBJ databases">
        <title>Fervidustalea candida gen. nov., sp. nov., a novel member of the family Paenibacillaceae isolated from a geothermal area.</title>
        <authorList>
            <person name="Li W.-J."/>
            <person name="Jiao J.-Y."/>
            <person name="Chen Y."/>
        </authorList>
    </citation>
    <scope>NUCLEOTIDE SEQUENCE</scope>
    <source>
        <strain evidence="2">SYSU GA230002</strain>
    </source>
</reference>
<dbReference type="SUPFAM" id="SSF69118">
    <property type="entry name" value="AhpD-like"/>
    <property type="match status" value="1"/>
</dbReference>
<feature type="domain" description="Carboxymuconolactone decarboxylase-like" evidence="1">
    <location>
        <begin position="31"/>
        <end position="114"/>
    </location>
</feature>
<dbReference type="InterPro" id="IPR029032">
    <property type="entry name" value="AhpD-like"/>
</dbReference>
<dbReference type="Gene3D" id="1.20.1290.10">
    <property type="entry name" value="AhpD-like"/>
    <property type="match status" value="1"/>
</dbReference>
<gene>
    <name evidence="2" type="ORF">VF724_18780</name>
</gene>
<dbReference type="InterPro" id="IPR052512">
    <property type="entry name" value="4CMD/NDH-1_regulator"/>
</dbReference>
<dbReference type="PANTHER" id="PTHR33570">
    <property type="entry name" value="4-CARBOXYMUCONOLACTONE DECARBOXYLASE FAMILY PROTEIN"/>
    <property type="match status" value="1"/>
</dbReference>